<evidence type="ECO:0000313" key="2">
    <source>
        <dbReference type="EMBL" id="JAC52196.1"/>
    </source>
</evidence>
<dbReference type="OrthoDB" id="2155246at2759"/>
<dbReference type="SUPFAM" id="SSF52949">
    <property type="entry name" value="Macro domain-like"/>
    <property type="match status" value="1"/>
</dbReference>
<name>A0A034W9I7_BACDO</name>
<organism evidence="2">
    <name type="scientific">Bactrocera dorsalis</name>
    <name type="common">Oriental fruit fly</name>
    <name type="synonym">Dacus dorsalis</name>
    <dbReference type="NCBI Taxonomy" id="27457"/>
    <lineage>
        <taxon>Eukaryota</taxon>
        <taxon>Metazoa</taxon>
        <taxon>Ecdysozoa</taxon>
        <taxon>Arthropoda</taxon>
        <taxon>Hexapoda</taxon>
        <taxon>Insecta</taxon>
        <taxon>Pterygota</taxon>
        <taxon>Neoptera</taxon>
        <taxon>Endopterygota</taxon>
        <taxon>Diptera</taxon>
        <taxon>Brachycera</taxon>
        <taxon>Muscomorpha</taxon>
        <taxon>Tephritoidea</taxon>
        <taxon>Tephritidae</taxon>
        <taxon>Bactrocera</taxon>
        <taxon>Bactrocera</taxon>
    </lineage>
</organism>
<feature type="domain" description="Macro" evidence="1">
    <location>
        <begin position="68"/>
        <end position="222"/>
    </location>
</feature>
<dbReference type="CDD" id="cd02901">
    <property type="entry name" value="Macro_Poa1p-like"/>
    <property type="match status" value="1"/>
</dbReference>
<protein>
    <submittedName>
        <fullName evidence="2">O-acetyl-ADP-ribose deacetylase 1</fullName>
    </submittedName>
</protein>
<dbReference type="PROSITE" id="PS51154">
    <property type="entry name" value="MACRO"/>
    <property type="match status" value="1"/>
</dbReference>
<evidence type="ECO:0000259" key="1">
    <source>
        <dbReference type="PROSITE" id="PS51154"/>
    </source>
</evidence>
<dbReference type="InterPro" id="IPR002589">
    <property type="entry name" value="Macro_dom"/>
</dbReference>
<dbReference type="InterPro" id="IPR043472">
    <property type="entry name" value="Macro_dom-like"/>
</dbReference>
<dbReference type="InterPro" id="IPR050892">
    <property type="entry name" value="ADP-ribose_metab_enzymes"/>
</dbReference>
<dbReference type="EMBL" id="GAKP01006756">
    <property type="protein sequence ID" value="JAC52196.1"/>
    <property type="molecule type" value="Transcribed_RNA"/>
</dbReference>
<dbReference type="PANTHER" id="PTHR12521">
    <property type="entry name" value="PROTEIN C6ORF130"/>
    <property type="match status" value="1"/>
</dbReference>
<dbReference type="GO" id="GO:0140291">
    <property type="term" value="P:peptidyl-glutamate ADP-deribosylation"/>
    <property type="evidence" value="ECO:0007669"/>
    <property type="project" value="TreeGrafter"/>
</dbReference>
<reference evidence="2" key="1">
    <citation type="journal article" date="2014" name="BMC Genomics">
        <title>Characterizing the developmental transcriptome of the oriental fruit fly, Bactrocera dorsalis (Diptera: Tephritidae) through comparative genomic analysis with Drosophila melanogaster utilizing modENCODE datasets.</title>
        <authorList>
            <person name="Geib S.M."/>
            <person name="Calla B."/>
            <person name="Hall B."/>
            <person name="Hou S."/>
            <person name="Manoukis N.C."/>
        </authorList>
    </citation>
    <scope>NUCLEOTIDE SEQUENCE</scope>
    <source>
        <strain evidence="2">Punador</strain>
    </source>
</reference>
<dbReference type="AlphaFoldDB" id="A0A034W9I7"/>
<gene>
    <name evidence="2" type="primary">CF130</name>
</gene>
<dbReference type="Gene3D" id="3.40.220.10">
    <property type="entry name" value="Leucine Aminopeptidase, subunit E, domain 1"/>
    <property type="match status" value="1"/>
</dbReference>
<dbReference type="Pfam" id="PF01661">
    <property type="entry name" value="Macro"/>
    <property type="match status" value="1"/>
</dbReference>
<dbReference type="PANTHER" id="PTHR12521:SF0">
    <property type="entry name" value="ADP-RIBOSE GLYCOHYDROLASE OARD1"/>
    <property type="match status" value="1"/>
</dbReference>
<proteinExistence type="predicted"/>
<accession>A0A034W9I7</accession>
<sequence>MFGRCNFALLNKYSIVCKTFYKPHLSTAAHLSADSAALGKSRQPHKLLILPPSTTSSQAPFHITTAQQLRQNMSADSKFKLTEVEGDLFSAPETHSLAHCVGADFAMGAGIAVKFKQIYGQVDQLRAQGVQSGGVAVLQDKERYIYYLVTKPQSWGSPTYDSLRASLVAMREHMRKNNVHKLAIPRIGCGIDGLEWDKVSAELCKVFDSEQLEIVVYNFVPK</sequence>